<dbReference type="PANTHER" id="PTHR47495">
    <property type="entry name" value="ALDEHYDE DEHYDROGENASE"/>
    <property type="match status" value="1"/>
</dbReference>
<dbReference type="EMBL" id="BARS01014448">
    <property type="protein sequence ID" value="GAF93503.1"/>
    <property type="molecule type" value="Genomic_DNA"/>
</dbReference>
<gene>
    <name evidence="1" type="ORF">S01H1_24349</name>
</gene>
<dbReference type="InterPro" id="IPR037165">
    <property type="entry name" value="AldOxase/xan_DH_Mopterin-bd_sf"/>
</dbReference>
<name>X0TJ08_9ZZZZ</name>
<protein>
    <submittedName>
        <fullName evidence="1">Uncharacterized protein</fullName>
    </submittedName>
</protein>
<accession>X0TJ08</accession>
<sequence>ANAWSDYVVEAVSIAKALGADGKPVKLQWTREDDIQGGFYRPMYFHKLDAGLTADGKLVGWRHR</sequence>
<evidence type="ECO:0000313" key="1">
    <source>
        <dbReference type="EMBL" id="GAF93503.1"/>
    </source>
</evidence>
<feature type="non-terminal residue" evidence="1">
    <location>
        <position position="64"/>
    </location>
</feature>
<dbReference type="SUPFAM" id="SSF56003">
    <property type="entry name" value="Molybdenum cofactor-binding domain"/>
    <property type="match status" value="1"/>
</dbReference>
<dbReference type="AlphaFoldDB" id="X0TJ08"/>
<dbReference type="PANTHER" id="PTHR47495:SF2">
    <property type="entry name" value="ALDEHYDE DEHYDROGENASE"/>
    <property type="match status" value="1"/>
</dbReference>
<organism evidence="1">
    <name type="scientific">marine sediment metagenome</name>
    <dbReference type="NCBI Taxonomy" id="412755"/>
    <lineage>
        <taxon>unclassified sequences</taxon>
        <taxon>metagenomes</taxon>
        <taxon>ecological metagenomes</taxon>
    </lineage>
</organism>
<dbReference type="InterPro" id="IPR052516">
    <property type="entry name" value="N-heterocyclic_Hydroxylase"/>
</dbReference>
<proteinExistence type="predicted"/>
<feature type="non-terminal residue" evidence="1">
    <location>
        <position position="1"/>
    </location>
</feature>
<dbReference type="GO" id="GO:0016491">
    <property type="term" value="F:oxidoreductase activity"/>
    <property type="evidence" value="ECO:0007669"/>
    <property type="project" value="InterPro"/>
</dbReference>
<reference evidence="1" key="1">
    <citation type="journal article" date="2014" name="Front. Microbiol.">
        <title>High frequency of phylogenetically diverse reductive dehalogenase-homologous genes in deep subseafloor sedimentary metagenomes.</title>
        <authorList>
            <person name="Kawai M."/>
            <person name="Futagami T."/>
            <person name="Toyoda A."/>
            <person name="Takaki Y."/>
            <person name="Nishi S."/>
            <person name="Hori S."/>
            <person name="Arai W."/>
            <person name="Tsubouchi T."/>
            <person name="Morono Y."/>
            <person name="Uchiyama I."/>
            <person name="Ito T."/>
            <person name="Fujiyama A."/>
            <person name="Inagaki F."/>
            <person name="Takami H."/>
        </authorList>
    </citation>
    <scope>NUCLEOTIDE SEQUENCE</scope>
    <source>
        <strain evidence="1">Expedition CK06-06</strain>
    </source>
</reference>
<dbReference type="Gene3D" id="3.30.365.10">
    <property type="entry name" value="Aldehyde oxidase/xanthine dehydrogenase, molybdopterin binding domain"/>
    <property type="match status" value="1"/>
</dbReference>
<comment type="caution">
    <text evidence="1">The sequence shown here is derived from an EMBL/GenBank/DDBJ whole genome shotgun (WGS) entry which is preliminary data.</text>
</comment>